<organism evidence="2 3">
    <name type="scientific">Elaeophora elaphi</name>
    <dbReference type="NCBI Taxonomy" id="1147741"/>
    <lineage>
        <taxon>Eukaryota</taxon>
        <taxon>Metazoa</taxon>
        <taxon>Ecdysozoa</taxon>
        <taxon>Nematoda</taxon>
        <taxon>Chromadorea</taxon>
        <taxon>Rhabditida</taxon>
        <taxon>Spirurina</taxon>
        <taxon>Spiruromorpha</taxon>
        <taxon>Filarioidea</taxon>
        <taxon>Onchocercidae</taxon>
        <taxon>Elaeophora</taxon>
    </lineage>
</organism>
<name>A0A0R3RTL7_9BILA</name>
<evidence type="ECO:0000313" key="3">
    <source>
        <dbReference type="WBParaSite" id="EEL_0000530701-mRNA-1"/>
    </source>
</evidence>
<keyword evidence="1" id="KW-0472">Membrane</keyword>
<evidence type="ECO:0000313" key="2">
    <source>
        <dbReference type="Proteomes" id="UP000050640"/>
    </source>
</evidence>
<feature type="transmembrane region" description="Helical" evidence="1">
    <location>
        <begin position="16"/>
        <end position="39"/>
    </location>
</feature>
<sequence length="176" mass="20648">MYRTFSYVMFYGKEQALFYIVMMYIVTIVLAVELIRCILKLLYERKKYQTSKKEIPILLADKDSLGENIVYKKTVLTSLPKTARNDDNFAKHLNKNLVVHCLVMHKTEHQHHLYYYYNLQKKYAEVKQSQSRIILTPSQNLNNSPTLIKPTINSTFGITNFRNFNENAAVTAIHFS</sequence>
<evidence type="ECO:0000256" key="1">
    <source>
        <dbReference type="SAM" id="Phobius"/>
    </source>
</evidence>
<keyword evidence="2" id="KW-1185">Reference proteome</keyword>
<dbReference type="WBParaSite" id="EEL_0000530701-mRNA-1">
    <property type="protein sequence ID" value="EEL_0000530701-mRNA-1"/>
    <property type="gene ID" value="EEL_0000530701"/>
</dbReference>
<keyword evidence="1" id="KW-0812">Transmembrane</keyword>
<accession>A0A0R3RTL7</accession>
<reference evidence="3" key="1">
    <citation type="submission" date="2017-02" db="UniProtKB">
        <authorList>
            <consortium name="WormBaseParasite"/>
        </authorList>
    </citation>
    <scope>IDENTIFICATION</scope>
</reference>
<dbReference type="AlphaFoldDB" id="A0A0R3RTL7"/>
<dbReference type="Proteomes" id="UP000050640">
    <property type="component" value="Unplaced"/>
</dbReference>
<protein>
    <submittedName>
        <fullName evidence="3">Copper transporter</fullName>
    </submittedName>
</protein>
<keyword evidence="1" id="KW-1133">Transmembrane helix</keyword>
<proteinExistence type="predicted"/>